<dbReference type="KEGG" id="nmes:H9L09_03775"/>
<gene>
    <name evidence="2" type="ORF">H9L09_03775</name>
</gene>
<keyword evidence="1" id="KW-0472">Membrane</keyword>
<feature type="transmembrane region" description="Helical" evidence="1">
    <location>
        <begin position="22"/>
        <end position="43"/>
    </location>
</feature>
<accession>A0A7G9RD82</accession>
<organism evidence="2 3">
    <name type="scientific">Nocardioides mesophilus</name>
    <dbReference type="NCBI Taxonomy" id="433659"/>
    <lineage>
        <taxon>Bacteria</taxon>
        <taxon>Bacillati</taxon>
        <taxon>Actinomycetota</taxon>
        <taxon>Actinomycetes</taxon>
        <taxon>Propionibacteriales</taxon>
        <taxon>Nocardioidaceae</taxon>
        <taxon>Nocardioides</taxon>
    </lineage>
</organism>
<proteinExistence type="predicted"/>
<keyword evidence="1" id="KW-0812">Transmembrane</keyword>
<keyword evidence="3" id="KW-1185">Reference proteome</keyword>
<evidence type="ECO:0000313" key="2">
    <source>
        <dbReference type="EMBL" id="QNN53557.1"/>
    </source>
</evidence>
<dbReference type="Proteomes" id="UP000515947">
    <property type="component" value="Chromosome"/>
</dbReference>
<sequence length="60" mass="6283">MSELIPSPSPAVRHRSSERGDVPGWVLITVMSAGLVAALWAVAGPELTGMLRDALNSVRG</sequence>
<dbReference type="RefSeq" id="WP_187579399.1">
    <property type="nucleotide sequence ID" value="NZ_CP060713.1"/>
</dbReference>
<dbReference type="AlphaFoldDB" id="A0A7G9RD82"/>
<dbReference type="EMBL" id="CP060713">
    <property type="protein sequence ID" value="QNN53557.1"/>
    <property type="molecule type" value="Genomic_DNA"/>
</dbReference>
<keyword evidence="1" id="KW-1133">Transmembrane helix</keyword>
<protein>
    <submittedName>
        <fullName evidence="2">Uncharacterized protein</fullName>
    </submittedName>
</protein>
<evidence type="ECO:0000256" key="1">
    <source>
        <dbReference type="SAM" id="Phobius"/>
    </source>
</evidence>
<reference evidence="2 3" key="1">
    <citation type="submission" date="2020-08" db="EMBL/GenBank/DDBJ databases">
        <title>Genome sequence of Nocardioides mesophilus KACC 16243T.</title>
        <authorList>
            <person name="Hyun D.-W."/>
            <person name="Bae J.-W."/>
        </authorList>
    </citation>
    <scope>NUCLEOTIDE SEQUENCE [LARGE SCALE GENOMIC DNA]</scope>
    <source>
        <strain evidence="2 3">KACC 16243</strain>
    </source>
</reference>
<name>A0A7G9RD82_9ACTN</name>
<evidence type="ECO:0000313" key="3">
    <source>
        <dbReference type="Proteomes" id="UP000515947"/>
    </source>
</evidence>